<evidence type="ECO:0000313" key="3">
    <source>
        <dbReference type="EMBL" id="ACY14232.1"/>
    </source>
</evidence>
<dbReference type="HOGENOM" id="CLU_1213447_0_0_7"/>
<dbReference type="KEGG" id="hoh:Hoch_1682"/>
<dbReference type="AlphaFoldDB" id="D0LWY5"/>
<proteinExistence type="predicted"/>
<feature type="compositionally biased region" description="Low complexity" evidence="1">
    <location>
        <begin position="211"/>
        <end position="228"/>
    </location>
</feature>
<accession>D0LWY5</accession>
<evidence type="ECO:0000256" key="1">
    <source>
        <dbReference type="SAM" id="MobiDB-lite"/>
    </source>
</evidence>
<evidence type="ECO:0000256" key="2">
    <source>
        <dbReference type="SAM" id="SignalP"/>
    </source>
</evidence>
<keyword evidence="4" id="KW-1185">Reference proteome</keyword>
<organism evidence="3 4">
    <name type="scientific">Haliangium ochraceum (strain DSM 14365 / JCM 11303 / SMP-2)</name>
    <dbReference type="NCBI Taxonomy" id="502025"/>
    <lineage>
        <taxon>Bacteria</taxon>
        <taxon>Pseudomonadati</taxon>
        <taxon>Myxococcota</taxon>
        <taxon>Polyangia</taxon>
        <taxon>Haliangiales</taxon>
        <taxon>Kofleriaceae</taxon>
        <taxon>Haliangium</taxon>
    </lineage>
</organism>
<feature type="region of interest" description="Disordered" evidence="1">
    <location>
        <begin position="193"/>
        <end position="228"/>
    </location>
</feature>
<dbReference type="RefSeq" id="WP_012826840.1">
    <property type="nucleotide sequence ID" value="NC_013440.1"/>
</dbReference>
<dbReference type="EMBL" id="CP001804">
    <property type="protein sequence ID" value="ACY14232.1"/>
    <property type="molecule type" value="Genomic_DNA"/>
</dbReference>
<keyword evidence="2" id="KW-0732">Signal</keyword>
<name>D0LWY5_HALO1</name>
<feature type="signal peptide" evidence="2">
    <location>
        <begin position="1"/>
        <end position="24"/>
    </location>
</feature>
<dbReference type="Proteomes" id="UP000001880">
    <property type="component" value="Chromosome"/>
</dbReference>
<gene>
    <name evidence="3" type="ordered locus">Hoch_1682</name>
</gene>
<reference evidence="3 4" key="1">
    <citation type="journal article" date="2010" name="Stand. Genomic Sci.">
        <title>Complete genome sequence of Haliangium ochraceum type strain (SMP-2).</title>
        <authorList>
            <consortium name="US DOE Joint Genome Institute (JGI-PGF)"/>
            <person name="Ivanova N."/>
            <person name="Daum C."/>
            <person name="Lang E."/>
            <person name="Abt B."/>
            <person name="Kopitz M."/>
            <person name="Saunders E."/>
            <person name="Lapidus A."/>
            <person name="Lucas S."/>
            <person name="Glavina Del Rio T."/>
            <person name="Nolan M."/>
            <person name="Tice H."/>
            <person name="Copeland A."/>
            <person name="Cheng J.F."/>
            <person name="Chen F."/>
            <person name="Bruce D."/>
            <person name="Goodwin L."/>
            <person name="Pitluck S."/>
            <person name="Mavromatis K."/>
            <person name="Pati A."/>
            <person name="Mikhailova N."/>
            <person name="Chen A."/>
            <person name="Palaniappan K."/>
            <person name="Land M."/>
            <person name="Hauser L."/>
            <person name="Chang Y.J."/>
            <person name="Jeffries C.D."/>
            <person name="Detter J.C."/>
            <person name="Brettin T."/>
            <person name="Rohde M."/>
            <person name="Goker M."/>
            <person name="Bristow J."/>
            <person name="Markowitz V."/>
            <person name="Eisen J.A."/>
            <person name="Hugenholtz P."/>
            <person name="Kyrpides N.C."/>
            <person name="Klenk H.P."/>
        </authorList>
    </citation>
    <scope>NUCLEOTIDE SEQUENCE [LARGE SCALE GENOMIC DNA]</scope>
    <source>
        <strain evidence="4">DSM 14365 / CIP 107738 / JCM 11303 / AJ 13395 / SMP-2</strain>
    </source>
</reference>
<feature type="chain" id="PRO_5003011619" evidence="2">
    <location>
        <begin position="25"/>
        <end position="228"/>
    </location>
</feature>
<feature type="compositionally biased region" description="Basic and acidic residues" evidence="1">
    <location>
        <begin position="193"/>
        <end position="202"/>
    </location>
</feature>
<evidence type="ECO:0000313" key="4">
    <source>
        <dbReference type="Proteomes" id="UP000001880"/>
    </source>
</evidence>
<sequence length="228" mass="25284">MHHFARIGFLALSLSFWLVGSADAEPLKRVPALDGNAQPFSMRVVQYDGSTNGQMVVEVVNNGPQAQTFIAEGIYFVPEGDPEAAPQRLGAAGPVIALESGAEKTYLEGMNIPAGAKRTVRLEVFCIDSHRSSPSSATKFSVAGERLPKKLRREITHGTKRIIRGNQGDVARSKSAIQSHMWQTRDADWIELEGERKQEKVPRSKHPRRVAPSPRQQQQHRQYAQPPQ</sequence>
<protein>
    <submittedName>
        <fullName evidence="3">Uncharacterized protein</fullName>
    </submittedName>
</protein>